<keyword evidence="1" id="KW-0812">Transmembrane</keyword>
<keyword evidence="3" id="KW-1185">Reference proteome</keyword>
<dbReference type="AlphaFoldDB" id="A0AAE0KJG7"/>
<feature type="transmembrane region" description="Helical" evidence="1">
    <location>
        <begin position="157"/>
        <end position="178"/>
    </location>
</feature>
<accession>A0AAE0KJG7</accession>
<protein>
    <submittedName>
        <fullName evidence="2">Uncharacterized protein</fullName>
    </submittedName>
</protein>
<evidence type="ECO:0000313" key="2">
    <source>
        <dbReference type="EMBL" id="KAK3377659.1"/>
    </source>
</evidence>
<reference evidence="2" key="2">
    <citation type="submission" date="2023-06" db="EMBL/GenBank/DDBJ databases">
        <authorList>
            <consortium name="Lawrence Berkeley National Laboratory"/>
            <person name="Haridas S."/>
            <person name="Hensen N."/>
            <person name="Bonometti L."/>
            <person name="Westerberg I."/>
            <person name="Brannstrom I.O."/>
            <person name="Guillou S."/>
            <person name="Cros-Aarteil S."/>
            <person name="Calhoun S."/>
            <person name="Kuo A."/>
            <person name="Mondo S."/>
            <person name="Pangilinan J."/>
            <person name="Riley R."/>
            <person name="LaButti K."/>
            <person name="Andreopoulos B."/>
            <person name="Lipzen A."/>
            <person name="Chen C."/>
            <person name="Yanf M."/>
            <person name="Daum C."/>
            <person name="Ng V."/>
            <person name="Clum A."/>
            <person name="Steindorff A."/>
            <person name="Ohm R."/>
            <person name="Martin F."/>
            <person name="Silar P."/>
            <person name="Natvig D."/>
            <person name="Lalanne C."/>
            <person name="Gautier V."/>
            <person name="Ament-velasquez S.L."/>
            <person name="Kruys A."/>
            <person name="Hutchinson M.I."/>
            <person name="Powell A.J."/>
            <person name="Barry K."/>
            <person name="Miller A.N."/>
            <person name="Grigoriev I.V."/>
            <person name="Debuchy R."/>
            <person name="Gladieux P."/>
            <person name="Thoren M.H."/>
            <person name="Johannesson H."/>
        </authorList>
    </citation>
    <scope>NUCLEOTIDE SEQUENCE</scope>
    <source>
        <strain evidence="2">CBS 232.78</strain>
    </source>
</reference>
<sequence>MSNTSTSLGLNCPFGGTFFVCEHNVTEFIGCCTIDPCAAGQGTCPPQNLRSASFAPSSFASIPRLDCDSEQGPSNWYTCNFTSPPFLGCCMGDPCAASCAQARLIPAKLGSDLAARSVFLHATTSVALTPTAPASTPAAPVPTTTTNAPVVRLSTPIIAGIALGSAVMLAILVMVYIWSRGAVKKRDKVGPIFEVEGDPGVPAIPASQPGELHADVPMVLLPGRHIAPPERAFMDSRQLARPHVPPPSRAWAQRGEELHFYYDHHQGPA</sequence>
<gene>
    <name evidence="2" type="ORF">B0H63DRAFT_477609</name>
</gene>
<feature type="non-terminal residue" evidence="2">
    <location>
        <position position="269"/>
    </location>
</feature>
<dbReference type="EMBL" id="JAULSW010000006">
    <property type="protein sequence ID" value="KAK3377659.1"/>
    <property type="molecule type" value="Genomic_DNA"/>
</dbReference>
<organism evidence="2 3">
    <name type="scientific">Podospora didyma</name>
    <dbReference type="NCBI Taxonomy" id="330526"/>
    <lineage>
        <taxon>Eukaryota</taxon>
        <taxon>Fungi</taxon>
        <taxon>Dikarya</taxon>
        <taxon>Ascomycota</taxon>
        <taxon>Pezizomycotina</taxon>
        <taxon>Sordariomycetes</taxon>
        <taxon>Sordariomycetidae</taxon>
        <taxon>Sordariales</taxon>
        <taxon>Podosporaceae</taxon>
        <taxon>Podospora</taxon>
    </lineage>
</organism>
<name>A0AAE0KJG7_9PEZI</name>
<keyword evidence="1" id="KW-1133">Transmembrane helix</keyword>
<comment type="caution">
    <text evidence="2">The sequence shown here is derived from an EMBL/GenBank/DDBJ whole genome shotgun (WGS) entry which is preliminary data.</text>
</comment>
<dbReference type="Proteomes" id="UP001285441">
    <property type="component" value="Unassembled WGS sequence"/>
</dbReference>
<keyword evidence="1" id="KW-0472">Membrane</keyword>
<reference evidence="2" key="1">
    <citation type="journal article" date="2023" name="Mol. Phylogenet. Evol.">
        <title>Genome-scale phylogeny and comparative genomics of the fungal order Sordariales.</title>
        <authorList>
            <person name="Hensen N."/>
            <person name="Bonometti L."/>
            <person name="Westerberg I."/>
            <person name="Brannstrom I.O."/>
            <person name="Guillou S."/>
            <person name="Cros-Aarteil S."/>
            <person name="Calhoun S."/>
            <person name="Haridas S."/>
            <person name="Kuo A."/>
            <person name="Mondo S."/>
            <person name="Pangilinan J."/>
            <person name="Riley R."/>
            <person name="LaButti K."/>
            <person name="Andreopoulos B."/>
            <person name="Lipzen A."/>
            <person name="Chen C."/>
            <person name="Yan M."/>
            <person name="Daum C."/>
            <person name="Ng V."/>
            <person name="Clum A."/>
            <person name="Steindorff A."/>
            <person name="Ohm R.A."/>
            <person name="Martin F."/>
            <person name="Silar P."/>
            <person name="Natvig D.O."/>
            <person name="Lalanne C."/>
            <person name="Gautier V."/>
            <person name="Ament-Velasquez S.L."/>
            <person name="Kruys A."/>
            <person name="Hutchinson M.I."/>
            <person name="Powell A.J."/>
            <person name="Barry K."/>
            <person name="Miller A.N."/>
            <person name="Grigoriev I.V."/>
            <person name="Debuchy R."/>
            <person name="Gladieux P."/>
            <person name="Hiltunen Thoren M."/>
            <person name="Johannesson H."/>
        </authorList>
    </citation>
    <scope>NUCLEOTIDE SEQUENCE</scope>
    <source>
        <strain evidence="2">CBS 232.78</strain>
    </source>
</reference>
<proteinExistence type="predicted"/>
<evidence type="ECO:0000256" key="1">
    <source>
        <dbReference type="SAM" id="Phobius"/>
    </source>
</evidence>
<evidence type="ECO:0000313" key="3">
    <source>
        <dbReference type="Proteomes" id="UP001285441"/>
    </source>
</evidence>